<feature type="coiled-coil region" evidence="1">
    <location>
        <begin position="30"/>
        <end position="126"/>
    </location>
</feature>
<reference evidence="2 3" key="1">
    <citation type="journal article" date="2015" name="Genome Biol.">
        <title>Comparative genomics of Steinernema reveals deeply conserved gene regulatory networks.</title>
        <authorList>
            <person name="Dillman A.R."/>
            <person name="Macchietto M."/>
            <person name="Porter C.F."/>
            <person name="Rogers A."/>
            <person name="Williams B."/>
            <person name="Antoshechkin I."/>
            <person name="Lee M.M."/>
            <person name="Goodwin Z."/>
            <person name="Lu X."/>
            <person name="Lewis E.E."/>
            <person name="Goodrich-Blair H."/>
            <person name="Stock S.P."/>
            <person name="Adams B.J."/>
            <person name="Sternberg P.W."/>
            <person name="Mortazavi A."/>
        </authorList>
    </citation>
    <scope>NUCLEOTIDE SEQUENCE [LARGE SCALE GENOMIC DNA]</scope>
    <source>
        <strain evidence="2 3">ALL</strain>
    </source>
</reference>
<protein>
    <submittedName>
        <fullName evidence="2">Uncharacterized protein</fullName>
    </submittedName>
</protein>
<evidence type="ECO:0000313" key="3">
    <source>
        <dbReference type="Proteomes" id="UP000298663"/>
    </source>
</evidence>
<gene>
    <name evidence="2" type="ORF">L596_025738</name>
</gene>
<reference evidence="2 3" key="2">
    <citation type="journal article" date="2019" name="G3 (Bethesda)">
        <title>Hybrid Assembly of the Genome of the Entomopathogenic Nematode Steinernema carpocapsae Identifies the X-Chromosome.</title>
        <authorList>
            <person name="Serra L."/>
            <person name="Macchietto M."/>
            <person name="Macias-Munoz A."/>
            <person name="McGill C.J."/>
            <person name="Rodriguez I.M."/>
            <person name="Rodriguez B."/>
            <person name="Murad R."/>
            <person name="Mortazavi A."/>
        </authorList>
    </citation>
    <scope>NUCLEOTIDE SEQUENCE [LARGE SCALE GENOMIC DNA]</scope>
    <source>
        <strain evidence="2 3">ALL</strain>
    </source>
</reference>
<sequence length="235" mass="27144">MSSRSSMKPGKEILRHKNTISASQAMIQLLGNTNSSLKNAENQRTKLQREVAELTKRTETYDDKIQSMQRAYQSKNEALKTAKYNCELARIDKDKLQSEVEELKAAQCIQKNLKNLQKRVADDAEEHLDKELATAQTQIIVQNLKLREAQTKLEQENKDNIQGQHFKIAELEIKLTQNLGPEYSKQAEFHLQEATRVMDSLKDTLDLDELRHKALKSRKRRMQLVFDDAEPPAKR</sequence>
<organism evidence="2 3">
    <name type="scientific">Steinernema carpocapsae</name>
    <name type="common">Entomopathogenic nematode</name>
    <dbReference type="NCBI Taxonomy" id="34508"/>
    <lineage>
        <taxon>Eukaryota</taxon>
        <taxon>Metazoa</taxon>
        <taxon>Ecdysozoa</taxon>
        <taxon>Nematoda</taxon>
        <taxon>Chromadorea</taxon>
        <taxon>Rhabditida</taxon>
        <taxon>Tylenchina</taxon>
        <taxon>Panagrolaimomorpha</taxon>
        <taxon>Strongyloidoidea</taxon>
        <taxon>Steinernematidae</taxon>
        <taxon>Steinernema</taxon>
    </lineage>
</organism>
<keyword evidence="1" id="KW-0175">Coiled coil</keyword>
<proteinExistence type="predicted"/>
<keyword evidence="3" id="KW-1185">Reference proteome</keyword>
<accession>A0A4U5M8M6</accession>
<comment type="caution">
    <text evidence="2">The sequence shown here is derived from an EMBL/GenBank/DDBJ whole genome shotgun (WGS) entry which is preliminary data.</text>
</comment>
<dbReference type="Proteomes" id="UP000298663">
    <property type="component" value="Unassembled WGS sequence"/>
</dbReference>
<dbReference type="EMBL" id="AZBU02000009">
    <property type="protein sequence ID" value="TKR65319.1"/>
    <property type="molecule type" value="Genomic_DNA"/>
</dbReference>
<evidence type="ECO:0000256" key="1">
    <source>
        <dbReference type="SAM" id="Coils"/>
    </source>
</evidence>
<name>A0A4U5M8M6_STECR</name>
<evidence type="ECO:0000313" key="2">
    <source>
        <dbReference type="EMBL" id="TKR65319.1"/>
    </source>
</evidence>
<dbReference type="AlphaFoldDB" id="A0A4U5M8M6"/>